<dbReference type="AlphaFoldDB" id="A0A411WR64"/>
<dbReference type="Pfam" id="PF07119">
    <property type="entry name" value="DUF1375"/>
    <property type="match status" value="1"/>
</dbReference>
<evidence type="ECO:0000313" key="2">
    <source>
        <dbReference type="EMBL" id="QBH98754.1"/>
    </source>
</evidence>
<dbReference type="PROSITE" id="PS51257">
    <property type="entry name" value="PROKAR_LIPOPROTEIN"/>
    <property type="match status" value="1"/>
</dbReference>
<reference evidence="2 3" key="1">
    <citation type="submission" date="2019-03" db="EMBL/GenBank/DDBJ databases">
        <title>Pragia sp. nov. isolated from the gut tract of Carduelis flavirostris.</title>
        <authorList>
            <person name="Ge Y."/>
        </authorList>
    </citation>
    <scope>NUCLEOTIDE SEQUENCE [LARGE SCALE GENOMIC DNA]</scope>
    <source>
        <strain evidence="2 3">CF-458</strain>
    </source>
</reference>
<dbReference type="KEGG" id="prag:EKN56_11065"/>
<organism evidence="2 3">
    <name type="scientific">Limnobaculum zhutongyuii</name>
    <dbReference type="NCBI Taxonomy" id="2498113"/>
    <lineage>
        <taxon>Bacteria</taxon>
        <taxon>Pseudomonadati</taxon>
        <taxon>Pseudomonadota</taxon>
        <taxon>Gammaproteobacteria</taxon>
        <taxon>Enterobacterales</taxon>
        <taxon>Budviciaceae</taxon>
        <taxon>Limnobaculum</taxon>
    </lineage>
</organism>
<feature type="signal peptide" evidence="1">
    <location>
        <begin position="1"/>
        <end position="22"/>
    </location>
</feature>
<dbReference type="Proteomes" id="UP000293154">
    <property type="component" value="Chromosome"/>
</dbReference>
<name>A0A411WR64_9GAMM</name>
<keyword evidence="3" id="KW-1185">Reference proteome</keyword>
<dbReference type="InterPro" id="IPR010780">
    <property type="entry name" value="DUF1375"/>
</dbReference>
<dbReference type="EMBL" id="CP034752">
    <property type="protein sequence ID" value="QBH98754.1"/>
    <property type="molecule type" value="Genomic_DNA"/>
</dbReference>
<accession>A0A411WR64</accession>
<evidence type="ECO:0000313" key="3">
    <source>
        <dbReference type="Proteomes" id="UP000293154"/>
    </source>
</evidence>
<protein>
    <submittedName>
        <fullName evidence="2">YceK/YidQ family lipoprotein</fullName>
    </submittedName>
</protein>
<keyword evidence="1" id="KW-0732">Signal</keyword>
<feature type="chain" id="PRO_5019014739" evidence="1">
    <location>
        <begin position="23"/>
        <end position="77"/>
    </location>
</feature>
<dbReference type="OrthoDB" id="5679649at2"/>
<sequence>MIKKMIILAILSSFLGGCGSFASRFEGGYHDEYYSGVKYSVHQADRGYRAYYLDVPFSFIFDTVMLPADIIRIESTH</sequence>
<dbReference type="RefSeq" id="WP_130593675.1">
    <property type="nucleotide sequence ID" value="NZ_CP034752.1"/>
</dbReference>
<keyword evidence="2" id="KW-0449">Lipoprotein</keyword>
<gene>
    <name evidence="2" type="ORF">EKN56_11065</name>
</gene>
<proteinExistence type="predicted"/>
<evidence type="ECO:0000256" key="1">
    <source>
        <dbReference type="SAM" id="SignalP"/>
    </source>
</evidence>